<evidence type="ECO:0000256" key="2">
    <source>
        <dbReference type="ARBA" id="ARBA00006270"/>
    </source>
</evidence>
<keyword evidence="4" id="KW-0813">Transport</keyword>
<evidence type="ECO:0000256" key="15">
    <source>
        <dbReference type="ARBA" id="ARBA00037794"/>
    </source>
</evidence>
<dbReference type="SMART" id="SM00176">
    <property type="entry name" value="RAN"/>
    <property type="match status" value="1"/>
</dbReference>
<dbReference type="SMART" id="SM00174">
    <property type="entry name" value="RHO"/>
    <property type="match status" value="1"/>
</dbReference>
<dbReference type="NCBIfam" id="TIGR00231">
    <property type="entry name" value="small_GTP"/>
    <property type="match status" value="1"/>
</dbReference>
<keyword evidence="12" id="KW-0472">Membrane</keyword>
<dbReference type="Gene3D" id="3.40.50.300">
    <property type="entry name" value="P-loop containing nucleotide triphosphate hydrolases"/>
    <property type="match status" value="1"/>
</dbReference>
<evidence type="ECO:0000256" key="16">
    <source>
        <dbReference type="ARBA" id="ARBA00047660"/>
    </source>
</evidence>
<dbReference type="EMBL" id="OC323026">
    <property type="protein sequence ID" value="CAD7412604.1"/>
    <property type="molecule type" value="Genomic_DNA"/>
</dbReference>
<keyword evidence="11" id="KW-0342">GTP-binding</keyword>
<evidence type="ECO:0000256" key="4">
    <source>
        <dbReference type="ARBA" id="ARBA00022448"/>
    </source>
</evidence>
<evidence type="ECO:0000256" key="6">
    <source>
        <dbReference type="ARBA" id="ARBA00022741"/>
    </source>
</evidence>
<keyword evidence="14" id="KW-0636">Prenylation</keyword>
<keyword evidence="6" id="KW-0547">Nucleotide-binding</keyword>
<evidence type="ECO:0000256" key="17">
    <source>
        <dbReference type="ARBA" id="ARBA00058763"/>
    </source>
</evidence>
<sequence length="399" mass="44953">MFESRSAIYKMLKDQAHKDRQINVFPAPYRSDATPYTQQDFSKVVKEACTTSRPVMAGLKISKAVFLGDVGVGKTSLINRFCHQIFDCNYKATIGVDFEVERFDVLQVPYNLQIWDTAGQERFKCIAASYYRGAHIVVVVFDLSSLMSLSHCSQWLREALVVNHGEPHIFIVGTKRDLMSRTAFSEVEDHAMRIAEEVGAEFWSVSSKTGDGVPDLFCRMAALSFDTSVRREKETENGTITVGSDLVRRFDLEEVHTYLCGEMVENNLGNTTLGVPSRDRTLIFHSLVHHESSALDHATTEAGTTENGEIDVQISVGFILHRKTSAEQKRGHLTGSKPIISSPPHRCQLFYQCSTRLYFVRFGRDVRRGRTNQISEPTMSNQCACAVEIEASRQFRCPL</sequence>
<dbReference type="SUPFAM" id="SSF52540">
    <property type="entry name" value="P-loop containing nucleoside triphosphate hydrolases"/>
    <property type="match status" value="1"/>
</dbReference>
<comment type="cofactor">
    <cofactor evidence="1">
        <name>Mg(2+)</name>
        <dbReference type="ChEBI" id="CHEBI:18420"/>
    </cofactor>
</comment>
<comment type="function">
    <text evidence="17">The small GTPases Rab are key regulators of intracellular membrane trafficking, from the formation of transport vesicles to their fusion with membranes. Rabs cycle between an inactive GDP-bound form and an active GTP-bound form that is able to recruit to membranes different sets of downstream effectors directly responsible for vesicle formation, movement, tethering and fusion.</text>
</comment>
<dbReference type="AlphaFoldDB" id="A0A7R9DDE1"/>
<evidence type="ECO:0000256" key="7">
    <source>
        <dbReference type="ARBA" id="ARBA00022801"/>
    </source>
</evidence>
<evidence type="ECO:0000256" key="8">
    <source>
        <dbReference type="ARBA" id="ARBA00022842"/>
    </source>
</evidence>
<dbReference type="GO" id="GO:0000139">
    <property type="term" value="C:Golgi membrane"/>
    <property type="evidence" value="ECO:0007669"/>
    <property type="project" value="UniProtKB-SubCell"/>
</dbReference>
<keyword evidence="13" id="KW-0449">Lipoprotein</keyword>
<evidence type="ECO:0000256" key="18">
    <source>
        <dbReference type="ARBA" id="ARBA00067830"/>
    </source>
</evidence>
<evidence type="ECO:0000256" key="5">
    <source>
        <dbReference type="ARBA" id="ARBA00022723"/>
    </source>
</evidence>
<dbReference type="InterPro" id="IPR027417">
    <property type="entry name" value="P-loop_NTPase"/>
</dbReference>
<protein>
    <recommendedName>
        <fullName evidence="18">Ras-related protein Rab-36</fullName>
        <ecNumber evidence="3">3.6.5.2</ecNumber>
    </recommendedName>
</protein>
<comment type="similarity">
    <text evidence="2">Belongs to the small GTPase superfamily. Rab family.</text>
</comment>
<dbReference type="PANTHER" id="PTHR47977">
    <property type="entry name" value="RAS-RELATED PROTEIN RAB"/>
    <property type="match status" value="1"/>
</dbReference>
<evidence type="ECO:0000313" key="19">
    <source>
        <dbReference type="EMBL" id="CAD7412604.1"/>
    </source>
</evidence>
<organism evidence="19">
    <name type="scientific">Timema cristinae</name>
    <name type="common">Walking stick</name>
    <dbReference type="NCBI Taxonomy" id="61476"/>
    <lineage>
        <taxon>Eukaryota</taxon>
        <taxon>Metazoa</taxon>
        <taxon>Ecdysozoa</taxon>
        <taxon>Arthropoda</taxon>
        <taxon>Hexapoda</taxon>
        <taxon>Insecta</taxon>
        <taxon>Pterygota</taxon>
        <taxon>Neoptera</taxon>
        <taxon>Polyneoptera</taxon>
        <taxon>Phasmatodea</taxon>
        <taxon>Timematodea</taxon>
        <taxon>Timematoidea</taxon>
        <taxon>Timematidae</taxon>
        <taxon>Timema</taxon>
    </lineage>
</organism>
<gene>
    <name evidence="19" type="ORF">TCEB3V08_LOCUS11450</name>
</gene>
<evidence type="ECO:0000256" key="12">
    <source>
        <dbReference type="ARBA" id="ARBA00023136"/>
    </source>
</evidence>
<evidence type="ECO:0000256" key="14">
    <source>
        <dbReference type="ARBA" id="ARBA00023289"/>
    </source>
</evidence>
<dbReference type="EC" id="3.6.5.2" evidence="3"/>
<dbReference type="FunFam" id="3.40.50.300:FF:000707">
    <property type="entry name" value="RAB36, member RAS oncogene family"/>
    <property type="match status" value="1"/>
</dbReference>
<dbReference type="SMART" id="SM00175">
    <property type="entry name" value="RAB"/>
    <property type="match status" value="1"/>
</dbReference>
<comment type="catalytic activity">
    <reaction evidence="16">
        <text>GTP + H2O = GDP + phosphate + H(+)</text>
        <dbReference type="Rhea" id="RHEA:19669"/>
        <dbReference type="ChEBI" id="CHEBI:15377"/>
        <dbReference type="ChEBI" id="CHEBI:15378"/>
        <dbReference type="ChEBI" id="CHEBI:37565"/>
        <dbReference type="ChEBI" id="CHEBI:43474"/>
        <dbReference type="ChEBI" id="CHEBI:58189"/>
        <dbReference type="EC" id="3.6.5.2"/>
    </reaction>
    <physiologicalReaction direction="left-to-right" evidence="16">
        <dbReference type="Rhea" id="RHEA:19670"/>
    </physiologicalReaction>
</comment>
<evidence type="ECO:0000256" key="13">
    <source>
        <dbReference type="ARBA" id="ARBA00023288"/>
    </source>
</evidence>
<comment type="subcellular location">
    <subcellularLocation>
        <location evidence="15">Golgi apparatus membrane</location>
        <topology evidence="15">Lipid-anchor</topology>
    </subcellularLocation>
</comment>
<dbReference type="Pfam" id="PF00071">
    <property type="entry name" value="Ras"/>
    <property type="match status" value="1"/>
</dbReference>
<keyword evidence="7" id="KW-0378">Hydrolase</keyword>
<keyword evidence="5" id="KW-0479">Metal-binding</keyword>
<dbReference type="GO" id="GO:0005525">
    <property type="term" value="F:GTP binding"/>
    <property type="evidence" value="ECO:0007669"/>
    <property type="project" value="UniProtKB-KW"/>
</dbReference>
<evidence type="ECO:0000256" key="11">
    <source>
        <dbReference type="ARBA" id="ARBA00023134"/>
    </source>
</evidence>
<name>A0A7R9DDE1_TIMCR</name>
<dbReference type="InterPro" id="IPR050227">
    <property type="entry name" value="Rab"/>
</dbReference>
<evidence type="ECO:0000256" key="1">
    <source>
        <dbReference type="ARBA" id="ARBA00001946"/>
    </source>
</evidence>
<accession>A0A7R9DDE1</accession>
<dbReference type="GO" id="GO:0015031">
    <property type="term" value="P:protein transport"/>
    <property type="evidence" value="ECO:0007669"/>
    <property type="project" value="UniProtKB-KW"/>
</dbReference>
<dbReference type="PROSITE" id="PS51419">
    <property type="entry name" value="RAB"/>
    <property type="match status" value="1"/>
</dbReference>
<dbReference type="PRINTS" id="PR00449">
    <property type="entry name" value="RASTRNSFRMNG"/>
</dbReference>
<keyword evidence="9" id="KW-0653">Protein transport</keyword>
<reference evidence="19" key="1">
    <citation type="submission" date="2020-11" db="EMBL/GenBank/DDBJ databases">
        <authorList>
            <person name="Tran Van P."/>
        </authorList>
    </citation>
    <scope>NUCLEOTIDE SEQUENCE</scope>
</reference>
<evidence type="ECO:0000256" key="9">
    <source>
        <dbReference type="ARBA" id="ARBA00022927"/>
    </source>
</evidence>
<dbReference type="InterPro" id="IPR001806">
    <property type="entry name" value="Small_GTPase"/>
</dbReference>
<dbReference type="GO" id="GO:0046872">
    <property type="term" value="F:metal ion binding"/>
    <property type="evidence" value="ECO:0007669"/>
    <property type="project" value="UniProtKB-KW"/>
</dbReference>
<keyword evidence="10" id="KW-0333">Golgi apparatus</keyword>
<evidence type="ECO:0000256" key="3">
    <source>
        <dbReference type="ARBA" id="ARBA00011984"/>
    </source>
</evidence>
<dbReference type="GO" id="GO:0003925">
    <property type="term" value="F:G protein activity"/>
    <property type="evidence" value="ECO:0007669"/>
    <property type="project" value="UniProtKB-EC"/>
</dbReference>
<dbReference type="InterPro" id="IPR005225">
    <property type="entry name" value="Small_GTP-bd"/>
</dbReference>
<proteinExistence type="inferred from homology"/>
<dbReference type="SMART" id="SM00173">
    <property type="entry name" value="RAS"/>
    <property type="match status" value="1"/>
</dbReference>
<evidence type="ECO:0000256" key="10">
    <source>
        <dbReference type="ARBA" id="ARBA00023034"/>
    </source>
</evidence>
<keyword evidence="8" id="KW-0460">Magnesium</keyword>